<dbReference type="SUPFAM" id="SSF57701">
    <property type="entry name" value="Zn2/Cys6 DNA-binding domain"/>
    <property type="match status" value="2"/>
</dbReference>
<feature type="compositionally biased region" description="Acidic residues" evidence="6">
    <location>
        <begin position="498"/>
        <end position="507"/>
    </location>
</feature>
<evidence type="ECO:0000256" key="4">
    <source>
        <dbReference type="ARBA" id="ARBA00023242"/>
    </source>
</evidence>
<feature type="region of interest" description="Disordered" evidence="6">
    <location>
        <begin position="620"/>
        <end position="643"/>
    </location>
</feature>
<dbReference type="PANTHER" id="PTHR31069">
    <property type="entry name" value="OLEATE-ACTIVATED TRANSCRIPTION FACTOR 1-RELATED"/>
    <property type="match status" value="1"/>
</dbReference>
<dbReference type="EMBL" id="KQ085964">
    <property type="protein sequence ID" value="KLO13178.1"/>
    <property type="molecule type" value="Genomic_DNA"/>
</dbReference>
<feature type="region of interest" description="Disordered" evidence="6">
    <location>
        <begin position="707"/>
        <end position="792"/>
    </location>
</feature>
<feature type="compositionally biased region" description="Low complexity" evidence="6">
    <location>
        <begin position="1685"/>
        <end position="1697"/>
    </location>
</feature>
<dbReference type="OrthoDB" id="10261408at2759"/>
<evidence type="ECO:0000313" key="8">
    <source>
        <dbReference type="EMBL" id="KLO13178.1"/>
    </source>
</evidence>
<dbReference type="SMART" id="SM00066">
    <property type="entry name" value="GAL4"/>
    <property type="match status" value="2"/>
</dbReference>
<keyword evidence="3" id="KW-0804">Transcription</keyword>
<feature type="compositionally biased region" description="Low complexity" evidence="6">
    <location>
        <begin position="78"/>
        <end position="90"/>
    </location>
</feature>
<name>A0A0H2RUQ6_9AGAM</name>
<feature type="compositionally biased region" description="Low complexity" evidence="6">
    <location>
        <begin position="2042"/>
        <end position="2059"/>
    </location>
</feature>
<feature type="compositionally biased region" description="Basic and acidic residues" evidence="6">
    <location>
        <begin position="33"/>
        <end position="42"/>
    </location>
</feature>
<reference evidence="8 9" key="1">
    <citation type="submission" date="2015-04" db="EMBL/GenBank/DDBJ databases">
        <title>Complete genome sequence of Schizopora paradoxa KUC8140, a cosmopolitan wood degrader in East Asia.</title>
        <authorList>
            <consortium name="DOE Joint Genome Institute"/>
            <person name="Min B."/>
            <person name="Park H."/>
            <person name="Jang Y."/>
            <person name="Kim J.-J."/>
            <person name="Kim K.H."/>
            <person name="Pangilinan J."/>
            <person name="Lipzen A."/>
            <person name="Riley R."/>
            <person name="Grigoriev I.V."/>
            <person name="Spatafora J.W."/>
            <person name="Choi I.-G."/>
        </authorList>
    </citation>
    <scope>NUCLEOTIDE SEQUENCE [LARGE SCALE GENOMIC DNA]</scope>
    <source>
        <strain evidence="8 9">KUC8140</strain>
    </source>
</reference>
<feature type="compositionally biased region" description="Polar residues" evidence="6">
    <location>
        <begin position="1129"/>
        <end position="1156"/>
    </location>
</feature>
<feature type="domain" description="Zn(2)-C6 fungal-type" evidence="7">
    <location>
        <begin position="1543"/>
        <end position="1573"/>
    </location>
</feature>
<feature type="region of interest" description="Disordered" evidence="6">
    <location>
        <begin position="1496"/>
        <end position="1535"/>
    </location>
</feature>
<feature type="compositionally biased region" description="Low complexity" evidence="6">
    <location>
        <begin position="1770"/>
        <end position="1779"/>
    </location>
</feature>
<sequence>MSRYYNPAGAMSPPPLPAPAPSTLPAPGPGPSMERERERERLSAVSPSSPSSSSIPPPPLPTHSSSLHRPDDLPMRASGSHPHPHSGSHSLAQAHQHPSQQYTHFPPPHLYSPRAAGVVEGVLEGDVVVVSEDGDVEERMGMGVGVHSQQLQQQLGLLHPSGSGAASSRLPPPSSIHPSSSSHPASLSSHPHSQLLQPPSQTPHSAQIPHSSQNPQEQPTPIPTPIRPPTSLPSYTLLLAGARSTGKSALARLLVESARLEGVRGLVGGYLREGEGGDTNNNILEHADISSGDVDVDVKEKGELVDESKEGVSKGGENNEKEKDEKRKKKELLNARRRARDYACLQASRAAGFVEGCCVPSSALGVFGVGSSSSSSSSFDPSSFSGFNPAASSYGAASHSVLGLGSSSTGYAPAPSGSGVSASNYGIGAVSVGGGYQPPSTVRECTVVVRRGWGVRLGDHDEKEESKQVDSTESTGPSDAENLPREGRDSRGDYQKSDEEDTDEDSDPFILTIIDTPGLPPSPSPSPSSSRLEKKRGEKMKDDVGEAEDELLLFERALEGVVGVVEGRFGEDRRGQLGPHPGQAFSEDRRNLAGTAETGDVDRHVHLCLYLIDAASLTPVPVRDSSSSSASRLQPRSTQPQYTLALSPTDAHAIVRLSTRVNVLPVVARADTLSARELARVKTAVRMELARRGIGFGIFDTEAHGDAGERKISDERPAEDARMEVDGEERVKGEPISPTVPIAPSSASTVDAGAQSQAAQASSSVSAPADSSTSASSSTPKPKSKSKKPKLPVIPCLPHALFTPEFIDYDFENGDGEPTEESLAFTGALDLACAILPEESTSSSSSTSESVKATLVERETKRARARETLVRRFLPPGMEEESDEEDVNEEDGEGTVDAEKEREKEKEKQRVTLSGPGLAAPMAVDAPSGSAEKANASNSSSEASSGSDKSKPSSKSKSKSSSKSNPPPLPSLAQQQTEFYRYTRLLRSGHALHALSRADSDFVALREQVLARGMREALRSYTGSYLWGRWRVERDEAEMRERERLAKREARERELEAMRDDPSRLFPVAPYAPKQRVKQFVEKHRELGALPPPANVPAPGFVHPGSAEVSPNPPHAQHQHHIGAGMHSGPQTPRTPSSSASIAVHQHQQQPGNSLLTLPPPAQRTSSRSSHGHGHRGDRGSVFPMGSSARSTTTSNTPTPTMTFRAPSPPVPGSLGPPGVTPPHLSLSSSHGHGHGHAQDIPIPIELGRGLPPITHSRSRSQGAHPHSHSHGQGLAPGPLPPISTVAGGADELDERERAWLWARERERDGRERGDRGDRDSASGSGRSSAVGMDHHLRVVGDPREGMEEVPMKLRPPREIELELDREDERERERERGRGRGRNFDMYEYDRERERRHVSAAHPHSQQQGRSNVHPHPQMQVVSLPPASPPTGPTTSSIVPIPISAPSSSVGGRSEHERGLGLEQQDRRREHAVLQLQQAPVIGNPKVEEQVRLQLHERTDQGSDNMTGGGGAGTEGEDAESEVNGRGYGGSKNKNRNKKITVACNFCRSRKLKCDGGRPACGQCIKRTFNCDYNSSGKRRGGPRGQRGSRATSGATAAAPGTSAGGTDDGEGDGENDHDGEGDDHDNEVDELVDGSSGDEAPALLPPPPAPGRKGLRGREEEREMRQRLPSGETLPLYPPPPPSGFQHPQQQQQHSSRSMAHPHHRPPFGHNVSVSAPVSRRGSEGRELGPPPPTMSGGSLVSQSTGGIERMIADTLQSPPLAPPPAPLPHSHSQQQHHGPPPPHGPHAHAHGRYAHHGEHRRERERERMERDAMRFHATQHQSSPPPPPPGPPGMQASYSAPGSANGRIPHQHRKHLRGEEEREGAGPGSSRYSYPPTQPPGMMRGNPHSHSTSTSPLPHPLQPPQQQRSYAVTPPHVVPPEELPGMNGRGSPVPIRPAAEMAGAASTSAPVPGGGAPPQEPAQSISAAGTSRRRGGGAGRNGIRAASNYGPKVVACNFCRARKTKCDGVNPSCSSCARRQLPCSYVTEPNANGGGRGKRANVAALQQQIQQQQQQNQKEGGEKSASAGPVEKVRRGSRSLAGSPAPDTKPPTPASGGSSSSSRGPSKLHLMDRDVHHDGSGAPSESSSAKRRWHATDEGRDTAPLSNKKMRLEEEAKLVDARASG</sequence>
<evidence type="ECO:0000259" key="7">
    <source>
        <dbReference type="PROSITE" id="PS50048"/>
    </source>
</evidence>
<dbReference type="STRING" id="27342.A0A0H2RUQ6"/>
<feature type="compositionally biased region" description="Basic residues" evidence="6">
    <location>
        <begin position="1787"/>
        <end position="1796"/>
    </location>
</feature>
<feature type="compositionally biased region" description="Acidic residues" evidence="6">
    <location>
        <begin position="1608"/>
        <end position="1633"/>
    </location>
</feature>
<dbReference type="GO" id="GO:0000981">
    <property type="term" value="F:DNA-binding transcription factor activity, RNA polymerase II-specific"/>
    <property type="evidence" value="ECO:0007669"/>
    <property type="project" value="InterPro"/>
</dbReference>
<feature type="region of interest" description="Disordered" evidence="6">
    <location>
        <begin position="158"/>
        <end position="231"/>
    </location>
</feature>
<feature type="compositionally biased region" description="Low complexity" evidence="6">
    <location>
        <begin position="158"/>
        <end position="169"/>
    </location>
</feature>
<feature type="region of interest" description="Disordered" evidence="6">
    <location>
        <begin position="1"/>
        <end position="113"/>
    </location>
</feature>
<dbReference type="Gene3D" id="4.10.240.10">
    <property type="entry name" value="Zn(2)-C6 fungal-type DNA-binding domain"/>
    <property type="match status" value="2"/>
</dbReference>
<organism evidence="8 9">
    <name type="scientific">Schizopora paradoxa</name>
    <dbReference type="NCBI Taxonomy" id="27342"/>
    <lineage>
        <taxon>Eukaryota</taxon>
        <taxon>Fungi</taxon>
        <taxon>Dikarya</taxon>
        <taxon>Basidiomycota</taxon>
        <taxon>Agaricomycotina</taxon>
        <taxon>Agaricomycetes</taxon>
        <taxon>Hymenochaetales</taxon>
        <taxon>Schizoporaceae</taxon>
        <taxon>Schizopora</taxon>
    </lineage>
</organism>
<feature type="compositionally biased region" description="Basic and acidic residues" evidence="6">
    <location>
        <begin position="1306"/>
        <end position="1321"/>
    </location>
</feature>
<feature type="compositionally biased region" description="Pro residues" evidence="6">
    <location>
        <begin position="218"/>
        <end position="231"/>
    </location>
</feature>
<dbReference type="Pfam" id="PF00735">
    <property type="entry name" value="Septin"/>
    <property type="match status" value="1"/>
</dbReference>
<dbReference type="CDD" id="cd00067">
    <property type="entry name" value="GAL4"/>
    <property type="match status" value="2"/>
</dbReference>
<gene>
    <name evidence="8" type="ORF">SCHPADRAFT_381119</name>
</gene>
<evidence type="ECO:0000313" key="9">
    <source>
        <dbReference type="Proteomes" id="UP000053477"/>
    </source>
</evidence>
<protein>
    <recommendedName>
        <fullName evidence="7">Zn(2)-C6 fungal-type domain-containing protein</fullName>
    </recommendedName>
</protein>
<dbReference type="InParanoid" id="A0A0H2RUQ6"/>
<dbReference type="InterPro" id="IPR027417">
    <property type="entry name" value="P-loop_NTPase"/>
</dbReference>
<feature type="region of interest" description="Disordered" evidence="6">
    <location>
        <begin position="458"/>
        <end position="544"/>
    </location>
</feature>
<feature type="compositionally biased region" description="Low complexity" evidence="6">
    <location>
        <begin position="1213"/>
        <end position="1231"/>
    </location>
</feature>
<feature type="compositionally biased region" description="Low complexity" evidence="6">
    <location>
        <begin position="1963"/>
        <end position="1972"/>
    </location>
</feature>
<feature type="compositionally biased region" description="Acidic residues" evidence="6">
    <location>
        <begin position="878"/>
        <end position="896"/>
    </location>
</feature>
<feature type="compositionally biased region" description="Low complexity" evidence="6">
    <location>
        <begin position="754"/>
        <end position="781"/>
    </location>
</feature>
<feature type="compositionally biased region" description="Basic and acidic residues" evidence="6">
    <location>
        <begin position="1797"/>
        <end position="1816"/>
    </location>
</feature>
<dbReference type="Proteomes" id="UP000053477">
    <property type="component" value="Unassembled WGS sequence"/>
</dbReference>
<comment type="similarity">
    <text evidence="5">Belongs to the TRAFAC class TrmE-Era-EngA-EngB-Septin-like GTPase superfamily. Septin GTPase family.</text>
</comment>
<dbReference type="GO" id="GO:0008270">
    <property type="term" value="F:zinc ion binding"/>
    <property type="evidence" value="ECO:0007669"/>
    <property type="project" value="InterPro"/>
</dbReference>
<feature type="compositionally biased region" description="Basic and acidic residues" evidence="6">
    <location>
        <begin position="2111"/>
        <end position="2121"/>
    </location>
</feature>
<dbReference type="InterPro" id="IPR036864">
    <property type="entry name" value="Zn2-C6_fun-type_DNA-bd_sf"/>
</dbReference>
<feature type="region of interest" description="Disordered" evidence="6">
    <location>
        <begin position="303"/>
        <end position="328"/>
    </location>
</feature>
<feature type="compositionally biased region" description="Low complexity" evidence="6">
    <location>
        <begin position="2096"/>
        <end position="2107"/>
    </location>
</feature>
<feature type="compositionally biased region" description="Basic and acidic residues" evidence="6">
    <location>
        <begin position="855"/>
        <end position="870"/>
    </location>
</feature>
<feature type="region of interest" description="Disordered" evidence="6">
    <location>
        <begin position="838"/>
        <end position="974"/>
    </location>
</feature>
<feature type="region of interest" description="Disordered" evidence="6">
    <location>
        <begin position="1088"/>
        <end position="1288"/>
    </location>
</feature>
<dbReference type="PROSITE" id="PS00463">
    <property type="entry name" value="ZN2_CY6_FUNGAL_1"/>
    <property type="match status" value="2"/>
</dbReference>
<dbReference type="GO" id="GO:0005525">
    <property type="term" value="F:GTP binding"/>
    <property type="evidence" value="ECO:0007669"/>
    <property type="project" value="UniProtKB-KW"/>
</dbReference>
<feature type="compositionally biased region" description="Basic and acidic residues" evidence="6">
    <location>
        <begin position="1657"/>
        <end position="1667"/>
    </location>
</feature>
<feature type="region of interest" description="Disordered" evidence="6">
    <location>
        <begin position="2026"/>
        <end position="2167"/>
    </location>
</feature>
<keyword evidence="9" id="KW-1185">Reference proteome</keyword>
<feature type="region of interest" description="Disordered" evidence="6">
    <location>
        <begin position="1306"/>
        <end position="1469"/>
    </location>
</feature>
<feature type="compositionally biased region" description="Low complexity" evidence="6">
    <location>
        <begin position="43"/>
        <end position="54"/>
    </location>
</feature>
<feature type="compositionally biased region" description="Low complexity" evidence="6">
    <location>
        <begin position="176"/>
        <end position="205"/>
    </location>
</feature>
<feature type="compositionally biased region" description="Polar residues" evidence="6">
    <location>
        <begin position="208"/>
        <end position="217"/>
    </location>
</feature>
<accession>A0A0H2RUQ6</accession>
<feature type="domain" description="Zn(2)-C6 fungal-type" evidence="7">
    <location>
        <begin position="1997"/>
        <end position="2027"/>
    </location>
</feature>
<keyword evidence="4" id="KW-0539">Nucleus</keyword>
<evidence type="ECO:0000256" key="5">
    <source>
        <dbReference type="RuleBase" id="RU004560"/>
    </source>
</evidence>
<keyword evidence="5" id="KW-0547">Nucleotide-binding</keyword>
<dbReference type="InterPro" id="IPR030379">
    <property type="entry name" value="G_SEPTIN_dom"/>
</dbReference>
<feature type="compositionally biased region" description="Basic and acidic residues" evidence="6">
    <location>
        <begin position="482"/>
        <end position="497"/>
    </location>
</feature>
<feature type="compositionally biased region" description="Low complexity" evidence="6">
    <location>
        <begin position="1586"/>
        <end position="1606"/>
    </location>
</feature>
<feature type="compositionally biased region" description="Basic and acidic residues" evidence="6">
    <location>
        <begin position="303"/>
        <end position="325"/>
    </location>
</feature>
<proteinExistence type="inferred from homology"/>
<feature type="compositionally biased region" description="Pro residues" evidence="6">
    <location>
        <begin position="12"/>
        <end position="30"/>
    </location>
</feature>
<dbReference type="PANTHER" id="PTHR31069:SF32">
    <property type="entry name" value="ARGININE METABOLISM REGULATION PROTEIN II"/>
    <property type="match status" value="1"/>
</dbReference>
<dbReference type="InterPro" id="IPR050675">
    <property type="entry name" value="OAF3"/>
</dbReference>
<feature type="compositionally biased region" description="Low complexity" evidence="6">
    <location>
        <begin position="1191"/>
        <end position="1203"/>
    </location>
</feature>
<feature type="compositionally biased region" description="Basic and acidic residues" evidence="6">
    <location>
        <begin position="1453"/>
        <end position="1469"/>
    </location>
</feature>
<dbReference type="Pfam" id="PF00172">
    <property type="entry name" value="Zn_clus"/>
    <property type="match status" value="2"/>
</dbReference>
<dbReference type="GO" id="GO:0003677">
    <property type="term" value="F:DNA binding"/>
    <property type="evidence" value="ECO:0007669"/>
    <property type="project" value="UniProtKB-KW"/>
</dbReference>
<keyword evidence="1" id="KW-0805">Transcription regulation</keyword>
<feature type="compositionally biased region" description="Low complexity" evidence="6">
    <location>
        <begin position="1940"/>
        <end position="1953"/>
    </location>
</feature>
<feature type="compositionally biased region" description="Basic and acidic residues" evidence="6">
    <location>
        <begin position="531"/>
        <end position="544"/>
    </location>
</feature>
<feature type="compositionally biased region" description="Basic and acidic residues" evidence="6">
    <location>
        <begin position="458"/>
        <end position="470"/>
    </location>
</feature>
<dbReference type="InterPro" id="IPR001138">
    <property type="entry name" value="Zn2Cys6_DnaBD"/>
</dbReference>
<feature type="compositionally biased region" description="Low complexity" evidence="6">
    <location>
        <begin position="838"/>
        <end position="850"/>
    </location>
</feature>
<evidence type="ECO:0000256" key="3">
    <source>
        <dbReference type="ARBA" id="ARBA00023163"/>
    </source>
</evidence>
<feature type="compositionally biased region" description="Basic and acidic residues" evidence="6">
    <location>
        <begin position="2152"/>
        <end position="2167"/>
    </location>
</feature>
<feature type="compositionally biased region" description="Polar residues" evidence="6">
    <location>
        <begin position="91"/>
        <end position="103"/>
    </location>
</feature>
<feature type="compositionally biased region" description="Basic and acidic residues" evidence="6">
    <location>
        <begin position="1333"/>
        <end position="1397"/>
    </location>
</feature>
<keyword evidence="2" id="KW-0238">DNA-binding</keyword>
<dbReference type="Gene3D" id="3.40.50.300">
    <property type="entry name" value="P-loop containing nucleotide triphosphate hydrolases"/>
    <property type="match status" value="1"/>
</dbReference>
<evidence type="ECO:0000256" key="1">
    <source>
        <dbReference type="ARBA" id="ARBA00023015"/>
    </source>
</evidence>
<keyword evidence="5" id="KW-0342">GTP-binding</keyword>
<evidence type="ECO:0000256" key="2">
    <source>
        <dbReference type="ARBA" id="ARBA00023125"/>
    </source>
</evidence>
<feature type="compositionally biased region" description="Polar residues" evidence="6">
    <location>
        <begin position="632"/>
        <end position="643"/>
    </location>
</feature>
<feature type="compositionally biased region" description="Basic and acidic residues" evidence="6">
    <location>
        <begin position="897"/>
        <end position="910"/>
    </location>
</feature>
<feature type="region of interest" description="Disordered" evidence="6">
    <location>
        <begin position="1572"/>
        <end position="1988"/>
    </location>
</feature>
<evidence type="ECO:0000256" key="6">
    <source>
        <dbReference type="SAM" id="MobiDB-lite"/>
    </source>
</evidence>
<feature type="compositionally biased region" description="Low complexity" evidence="6">
    <location>
        <begin position="1433"/>
        <end position="1452"/>
    </location>
</feature>
<feature type="compositionally biased region" description="Pro residues" evidence="6">
    <location>
        <begin position="1825"/>
        <end position="1834"/>
    </location>
</feature>
<dbReference type="PROSITE" id="PS50048">
    <property type="entry name" value="ZN2_CY6_FUNGAL_2"/>
    <property type="match status" value="2"/>
</dbReference>
<feature type="compositionally biased region" description="Low complexity" evidence="6">
    <location>
        <begin position="928"/>
        <end position="951"/>
    </location>
</feature>
<feature type="compositionally biased region" description="Polar residues" evidence="6">
    <location>
        <begin position="1737"/>
        <end position="1747"/>
    </location>
</feature>
<feature type="compositionally biased region" description="Basic and acidic residues" evidence="6">
    <location>
        <begin position="707"/>
        <end position="733"/>
    </location>
</feature>